<reference evidence="1 2" key="9">
    <citation type="journal article" date="1994" name="J. Gen. Virol.">
        <title>Insect iridescent virus type 6 encodes a polypeptide related to the largest subunit of eukaryotic RNA polymerase II.</title>
        <authorList>
            <person name="Schnitzler P."/>
            <person name="Sonntag K.C."/>
            <person name="Muller M."/>
            <person name="Janssen W."/>
            <person name="Bugert J.J."/>
            <person name="Koonin E.V."/>
            <person name="Darai G."/>
        </authorList>
    </citation>
    <scope>NUCLEOTIDE SEQUENCE [LARGE SCALE GENOMIC DNA]</scope>
</reference>
<reference evidence="1 2" key="8">
    <citation type="journal article" date="1994" name="Intervirology">
        <title>Identification of the primary structure and the coding capacity of the genome of insect iridescent virus type 6 between the genome coordinates 0.310 and 0.347 (7990 bp).</title>
        <authorList>
            <person name="Sonntag K.C."/>
            <person name="Schnitzler P."/>
            <person name="Janssen W."/>
            <person name="Darai G."/>
        </authorList>
    </citation>
    <scope>NUCLEOTIDE SEQUENCE [LARGE SCALE GENOMIC DNA]</scope>
</reference>
<organismHost>
    <name type="scientific">Acheta domesticus</name>
    <name type="common">House cricket</name>
    <dbReference type="NCBI Taxonomy" id="6997"/>
</organismHost>
<name>Q91G64_IIV6</name>
<reference evidence="1 2" key="4">
    <citation type="journal article" date="1988" name="Virology">
        <title>Identification and characterization of the repetitive DNA element in the genome of insect iridescent virus type 6.</title>
        <authorList>
            <person name="Fischer M."/>
            <person name="Schnitzler P."/>
            <person name="Delius H."/>
            <person name="Darai G."/>
        </authorList>
    </citation>
    <scope>NUCLEOTIDE SEQUENCE [LARGE SCALE GENOMIC DNA]</scope>
</reference>
<dbReference type="RefSeq" id="NP_149496.1">
    <property type="nucleotide sequence ID" value="NC_003038.1"/>
</dbReference>
<reference evidence="1 2" key="13">
    <citation type="journal article" date="1998" name="Virus Genes">
        <title>Identification of a thymidylate synthase gene within the genome of Chilo iridescent virus.</title>
        <authorList>
            <person name="Muller K."/>
            <person name="Tidona C.A."/>
            <person name="Bahr U."/>
            <person name="Darai G."/>
        </authorList>
    </citation>
    <scope>NUCLEOTIDE SEQUENCE [LARGE SCALE GENOMIC DNA]</scope>
</reference>
<reference evidence="1 2" key="2">
    <citation type="journal article" date="1986" name="Med. Microbiol. Immunol.">
        <title>Insect iridescent virus type 6 induced toxic degenerative hepatitis in mice.</title>
        <authorList>
            <person name="Lorbacher de Ruiz H."/>
            <person name="Gelderblom H."/>
            <person name="Hofmann W."/>
            <person name="Darai G."/>
        </authorList>
    </citation>
    <scope>NUCLEOTIDE SEQUENCE [LARGE SCALE GENOMIC DNA]</scope>
</reference>
<reference evidence="1 2" key="12">
    <citation type="journal article" date="1997" name="Virus Genes">
        <title>The DNA sequence of Chilo iridescent virus between the genome coordinates 0.101 and 0.391; similarities in coding strategy between insect and vertebrate iridoviruses.</title>
        <authorList>
            <person name="Bahr U."/>
            <person name="Tidona C.A."/>
            <person name="Darai G."/>
        </authorList>
    </citation>
    <scope>NUCLEOTIDE SEQUENCE [LARGE SCALE GENOMIC DNA]</scope>
</reference>
<sequence length="49" mass="5748">MIIFLTVFQYSLSRQHPIFGIANLQHFLSKHSLYKESIAFEKFANVGFK</sequence>
<dbReference type="EMBL" id="AF303741">
    <property type="protein sequence ID" value="AAK81968.1"/>
    <property type="molecule type" value="Genomic_DNA"/>
</dbReference>
<reference evidence="1 2" key="14">
    <citation type="journal article" date="1999" name="Virus Genes">
        <title>Identification of a gene cluster within the genome of Chilo iridescent virus encoding enzymes involved in viral DNA replication and processing.</title>
        <authorList>
            <person name="Muller K."/>
            <person name="Tidona C.A."/>
            <person name="Darai G."/>
        </authorList>
    </citation>
    <scope>NUCLEOTIDE SEQUENCE [LARGE SCALE GENOMIC DNA]</scope>
</reference>
<reference evidence="1 2" key="7">
    <citation type="journal article" date="1993" name="J. Gen. Virol.">
        <title>Identification of the gene encoding the major capsid protein of insect iridescent virus type 6 by polymerase chain reaction.</title>
        <authorList>
            <person name="Stohwasser R."/>
            <person name="Raab K."/>
            <person name="Schnitzler P."/>
            <person name="Janssen W."/>
            <person name="Darai G."/>
        </authorList>
    </citation>
    <scope>NUCLEOTIDE SEQUENCE [LARGE SCALE GENOMIC DNA]</scope>
</reference>
<organismHost>
    <name type="scientific">Gryllus bimaculatus</name>
    <name type="common">Two-spotted cricket</name>
    <dbReference type="NCBI Taxonomy" id="6999"/>
</organismHost>
<organismHost>
    <name type="scientific">Gryllus campestris</name>
    <dbReference type="NCBI Taxonomy" id="58607"/>
</organismHost>
<reference evidence="1 2" key="11">
    <citation type="journal article" date="1994" name="Virus Genes">
        <title>Chilo iridescent virus encodes a putative helicase belonging to a distinct family within the "DEAD/H" superfamily: implications for the evolution of large DNA viruses.</title>
        <authorList>
            <person name="Sonntag K.C."/>
            <person name="Schnitzler P."/>
            <person name="Koonin E.V."/>
            <person name="Darai G."/>
        </authorList>
    </citation>
    <scope>NUCLEOTIDE SEQUENCE [LARGE SCALE GENOMIC DNA]</scope>
</reference>
<dbReference type="KEGG" id="vg:1733418"/>
<reference evidence="1 2" key="15">
    <citation type="journal article" date="2001" name="Virology">
        <title>Analysis of the first complete DNA sequence of an invertebrate iridovirus: coding strategy of the genome of Chilo iridescent virus.</title>
        <authorList>
            <person name="Jakob N.J."/>
            <person name="Muller K."/>
            <person name="Bahr U."/>
            <person name="Darai G."/>
        </authorList>
    </citation>
    <scope>NUCLEOTIDE SEQUENCE [LARGE SCALE GENOMIC DNA]</scope>
</reference>
<reference evidence="1 2" key="10">
    <citation type="journal article" date="1994" name="Nucleic Acids Res.">
        <title>Identification of genes encoding zinc finger proteins, non-histone chromosomal HMG protein homologue, and a putative GTP phosphohydrolase in the genome of Chilo iridescent virus.</title>
        <authorList>
            <person name="Schnitzler P."/>
            <person name="Hug M."/>
            <person name="Handermann M."/>
            <person name="Janssen W."/>
            <person name="Koonin E.V."/>
            <person name="Delius H."/>
            <person name="Darai C."/>
        </authorList>
    </citation>
    <scope>NUCLEOTIDE SEQUENCE [LARGE SCALE GENOMIC DNA]</scope>
</reference>
<dbReference type="GeneID" id="1733418"/>
<keyword evidence="2" id="KW-1185">Reference proteome</keyword>
<accession>Q91G64</accession>
<organismHost>
    <name type="scientific">Spodoptera frugiperda</name>
    <name type="common">Fall armyworm</name>
    <dbReference type="NCBI Taxonomy" id="7108"/>
</organismHost>
<dbReference type="Proteomes" id="UP000001359">
    <property type="component" value="Segment"/>
</dbReference>
<organismHost>
    <name type="scientific">Chilo suppressalis</name>
    <name type="common">Asiatic rice borer moth</name>
    <dbReference type="NCBI Taxonomy" id="168631"/>
</organismHost>
<proteinExistence type="predicted"/>
<reference evidence="1 2" key="6">
    <citation type="journal article" date="1992" name="Virus Genes">
        <title>Characterization of the third origin of DNA replication of the genome of insect iridescent virus type 6.</title>
        <authorList>
            <person name="Sonntag K.C."/>
            <person name="Darai G."/>
        </authorList>
    </citation>
    <scope>NUCLEOTIDE SEQUENCE [LARGE SCALE GENOMIC DNA]</scope>
</reference>
<reference evidence="1 2" key="3">
    <citation type="journal article" date="1987" name="Virology">
        <title>Molecular cloning and physical mapping of the genome of insect iridescent virus type 6: further evidence for circular permutation of the viral genome.</title>
        <authorList>
            <person name="Schnitzler P."/>
            <person name="Soltau J.B."/>
            <person name="Fischer M."/>
            <person name="Reisner H."/>
            <person name="Scholz J."/>
            <person name="Delius H."/>
            <person name="Darai G."/>
        </authorList>
    </citation>
    <scope>NUCLEOTIDE SEQUENCE [LARGE SCALE GENOMIC DNA]</scope>
</reference>
<organism evidence="1 2">
    <name type="scientific">Invertebrate iridescent virus 6</name>
    <name type="common">IIV-6</name>
    <name type="synonym">Chilo iridescent virus</name>
    <dbReference type="NCBI Taxonomy" id="176652"/>
    <lineage>
        <taxon>Viruses</taxon>
        <taxon>Varidnaviria</taxon>
        <taxon>Bamfordvirae</taxon>
        <taxon>Nucleocytoviricota</taxon>
        <taxon>Megaviricetes</taxon>
        <taxon>Pimascovirales</taxon>
        <taxon>Pimascovirales incertae sedis</taxon>
        <taxon>Iridoviridae</taxon>
        <taxon>Betairidovirinae</taxon>
        <taxon>Iridovirus</taxon>
        <taxon>Iridovirus chilo1</taxon>
    </lineage>
</organism>
<reference evidence="1 2" key="1">
    <citation type="journal article" date="1984" name="J. Virol.">
        <title>DNA analysis of insect iridescent virus 6: evidence for circular permutation and terminal redundancy.</title>
        <authorList>
            <person name="Delius H."/>
            <person name="Darai G."/>
            <person name="Fluegel R.M."/>
        </authorList>
    </citation>
    <scope>NUCLEOTIDE SEQUENCE [LARGE SCALE GENOMIC DNA]</scope>
</reference>
<reference evidence="1 2" key="5">
    <citation type="journal article" date="1992" name="Virus Genes">
        <title>Identification and mapping of origins of DNA replication within the DNA sequences of the genome of insect iridescent virus type 6.</title>
        <authorList>
            <person name="Handermann M."/>
            <person name="Schnitzler P."/>
            <person name="Rosen-Wolff A."/>
            <person name="Raab K."/>
            <person name="Sonntag K.C."/>
            <person name="Darai G."/>
        </authorList>
    </citation>
    <scope>NUCLEOTIDE SEQUENCE [LARGE SCALE GENOMIC DNA]</scope>
</reference>
<protein>
    <submittedName>
        <fullName evidence="1">033L</fullName>
    </submittedName>
</protein>
<evidence type="ECO:0000313" key="1">
    <source>
        <dbReference type="EMBL" id="AAK81968.1"/>
    </source>
</evidence>
<evidence type="ECO:0000313" key="2">
    <source>
        <dbReference type="Proteomes" id="UP000001359"/>
    </source>
</evidence>